<organism evidence="2 3">
    <name type="scientific">Mortierella alpina</name>
    <name type="common">Oleaginous fungus</name>
    <name type="synonym">Mortierella renispora</name>
    <dbReference type="NCBI Taxonomy" id="64518"/>
    <lineage>
        <taxon>Eukaryota</taxon>
        <taxon>Fungi</taxon>
        <taxon>Fungi incertae sedis</taxon>
        <taxon>Mucoromycota</taxon>
        <taxon>Mortierellomycotina</taxon>
        <taxon>Mortierellomycetes</taxon>
        <taxon>Mortierellales</taxon>
        <taxon>Mortierellaceae</taxon>
        <taxon>Mortierella</taxon>
    </lineage>
</organism>
<dbReference type="Pfam" id="PF08031">
    <property type="entry name" value="BBE"/>
    <property type="match status" value="1"/>
</dbReference>
<protein>
    <recommendedName>
        <fullName evidence="1">Berberine/berberine-like domain-containing protein</fullName>
    </recommendedName>
</protein>
<proteinExistence type="predicted"/>
<evidence type="ECO:0000259" key="1">
    <source>
        <dbReference type="Pfam" id="PF08031"/>
    </source>
</evidence>
<keyword evidence="3" id="KW-1185">Reference proteome</keyword>
<dbReference type="Gene3D" id="3.40.462.20">
    <property type="match status" value="1"/>
</dbReference>
<dbReference type="PANTHER" id="PTHR32448">
    <property type="entry name" value="OS08G0158400 PROTEIN"/>
    <property type="match status" value="1"/>
</dbReference>
<dbReference type="AlphaFoldDB" id="A0A9P6M2S1"/>
<dbReference type="OrthoDB" id="415825at2759"/>
<name>A0A9P6M2S1_MORAP</name>
<comment type="caution">
    <text evidence="2">The sequence shown here is derived from an EMBL/GenBank/DDBJ whole genome shotgun (WGS) entry which is preliminary data.</text>
</comment>
<dbReference type="EMBL" id="JAAAHY010000473">
    <property type="protein sequence ID" value="KAF9963382.1"/>
    <property type="molecule type" value="Genomic_DNA"/>
</dbReference>
<dbReference type="InterPro" id="IPR012951">
    <property type="entry name" value="BBE"/>
</dbReference>
<evidence type="ECO:0000313" key="3">
    <source>
        <dbReference type="Proteomes" id="UP000738359"/>
    </source>
</evidence>
<gene>
    <name evidence="2" type="ORF">BGZ70_007456</name>
</gene>
<dbReference type="GO" id="GO:0050660">
    <property type="term" value="F:flavin adenine dinucleotide binding"/>
    <property type="evidence" value="ECO:0007669"/>
    <property type="project" value="InterPro"/>
</dbReference>
<evidence type="ECO:0000313" key="2">
    <source>
        <dbReference type="EMBL" id="KAF9963382.1"/>
    </source>
</evidence>
<reference evidence="2" key="1">
    <citation type="journal article" date="2020" name="Fungal Divers.">
        <title>Resolving the Mortierellaceae phylogeny through synthesis of multi-gene phylogenetics and phylogenomics.</title>
        <authorList>
            <person name="Vandepol N."/>
            <person name="Liber J."/>
            <person name="Desiro A."/>
            <person name="Na H."/>
            <person name="Kennedy M."/>
            <person name="Barry K."/>
            <person name="Grigoriev I.V."/>
            <person name="Miller A.N."/>
            <person name="O'Donnell K."/>
            <person name="Stajich J.E."/>
            <person name="Bonito G."/>
        </authorList>
    </citation>
    <scope>NUCLEOTIDE SEQUENCE</scope>
    <source>
        <strain evidence="2">CK1249</strain>
    </source>
</reference>
<feature type="domain" description="Berberine/berberine-like" evidence="1">
    <location>
        <begin position="146"/>
        <end position="190"/>
    </location>
</feature>
<feature type="non-terminal residue" evidence="2">
    <location>
        <position position="1"/>
    </location>
</feature>
<dbReference type="Proteomes" id="UP000738359">
    <property type="component" value="Unassembled WGS sequence"/>
</dbReference>
<accession>A0A9P6M2S1</accession>
<dbReference type="GO" id="GO:0016491">
    <property type="term" value="F:oxidoreductase activity"/>
    <property type="evidence" value="ECO:0007669"/>
    <property type="project" value="InterPro"/>
</dbReference>
<sequence>PQRMDTTELTWYQAASLLGKKYGGTLESPDLSRYLYHRGRSLVYRKPMSVKEMDTIYKYLHTIPAPKGSLETQVLFEMWGGKINRPDSPASAFDIHRNVSYSVQFGVSWDVTDVEIGSDCLECMQWSSHFAQEMQAAYSSGPYLEAYQNYMERDLPNAMVAYYGNSLSRLQKIKESVDPHNVFSFPQSIPLPESSLARKHVVFQ</sequence>